<gene>
    <name evidence="10" type="ORF">KZY68_09275</name>
</gene>
<keyword evidence="8" id="KW-0963">Cytoplasm</keyword>
<evidence type="ECO:0000256" key="1">
    <source>
        <dbReference type="ARBA" id="ARBA00006950"/>
    </source>
</evidence>
<organism evidence="10 11">
    <name type="scientific">Segatella salivae</name>
    <dbReference type="NCBI Taxonomy" id="228604"/>
    <lineage>
        <taxon>Bacteria</taxon>
        <taxon>Pseudomonadati</taxon>
        <taxon>Bacteroidota</taxon>
        <taxon>Bacteroidia</taxon>
        <taxon>Bacteroidales</taxon>
        <taxon>Prevotellaceae</taxon>
        <taxon>Segatella</taxon>
    </lineage>
</organism>
<feature type="binding site" evidence="7">
    <location>
        <position position="94"/>
    </location>
    <ligand>
        <name>Fe cation</name>
        <dbReference type="ChEBI" id="CHEBI:24875"/>
        <label>1</label>
    </ligand>
</feature>
<dbReference type="InterPro" id="IPR009040">
    <property type="entry name" value="Ferritin-like_diiron"/>
</dbReference>
<comment type="subcellular location">
    <subcellularLocation>
        <location evidence="8">Cytoplasm</location>
    </subcellularLocation>
</comment>
<protein>
    <recommendedName>
        <fullName evidence="8">Ferritin</fullName>
        <ecNumber evidence="8">1.16.3.2</ecNumber>
    </recommendedName>
</protein>
<feature type="binding site" evidence="7">
    <location>
        <position position="53"/>
    </location>
    <ligand>
        <name>Fe cation</name>
        <dbReference type="ChEBI" id="CHEBI:24875"/>
        <label>1</label>
    </ligand>
</feature>
<comment type="function">
    <text evidence="6">May alleviate iron toxicity in the presence of oxygen.</text>
</comment>
<evidence type="ECO:0000256" key="7">
    <source>
        <dbReference type="PIRSR" id="PIRSR601519-1"/>
    </source>
</evidence>
<dbReference type="GeneID" id="78496829"/>
<keyword evidence="2 8" id="KW-0409">Iron storage</keyword>
<evidence type="ECO:0000256" key="4">
    <source>
        <dbReference type="ARBA" id="ARBA00023002"/>
    </source>
</evidence>
<feature type="binding site" evidence="7">
    <location>
        <position position="17"/>
    </location>
    <ligand>
        <name>Fe cation</name>
        <dbReference type="ChEBI" id="CHEBI:24875"/>
        <label>1</label>
    </ligand>
</feature>
<dbReference type="EMBL" id="JAHXRF010000013">
    <property type="protein sequence ID" value="MBW4866194.1"/>
    <property type="molecule type" value="Genomic_DNA"/>
</dbReference>
<dbReference type="GO" id="GO:0006826">
    <property type="term" value="P:iron ion transport"/>
    <property type="evidence" value="ECO:0007669"/>
    <property type="project" value="InterPro"/>
</dbReference>
<dbReference type="EC" id="1.16.3.2" evidence="8"/>
<dbReference type="Gene3D" id="1.20.1260.10">
    <property type="match status" value="1"/>
</dbReference>
<comment type="function">
    <text evidence="8">Iron-storage protein.</text>
</comment>
<dbReference type="PANTHER" id="PTHR11431:SF127">
    <property type="entry name" value="BACTERIAL NON-HEME FERRITIN"/>
    <property type="match status" value="1"/>
</dbReference>
<dbReference type="RefSeq" id="WP_007134154.1">
    <property type="nucleotide sequence ID" value="NZ_CABKPN010000001.1"/>
</dbReference>
<dbReference type="InterPro" id="IPR009078">
    <property type="entry name" value="Ferritin-like_SF"/>
</dbReference>
<evidence type="ECO:0000313" key="11">
    <source>
        <dbReference type="Proteomes" id="UP001196873"/>
    </source>
</evidence>
<dbReference type="InterPro" id="IPR008331">
    <property type="entry name" value="Ferritin_DPS_dom"/>
</dbReference>
<feature type="domain" description="Ferritin-like diiron" evidence="9">
    <location>
        <begin position="1"/>
        <end position="145"/>
    </location>
</feature>
<comment type="catalytic activity">
    <reaction evidence="8">
        <text>4 Fe(2+) + O2 + 6 H2O = 4 iron(III) oxide-hydroxide + 12 H(+)</text>
        <dbReference type="Rhea" id="RHEA:11972"/>
        <dbReference type="ChEBI" id="CHEBI:15377"/>
        <dbReference type="ChEBI" id="CHEBI:15378"/>
        <dbReference type="ChEBI" id="CHEBI:15379"/>
        <dbReference type="ChEBI" id="CHEBI:29033"/>
        <dbReference type="ChEBI" id="CHEBI:78619"/>
        <dbReference type="EC" id="1.16.3.2"/>
    </reaction>
</comment>
<feature type="binding site" evidence="7">
    <location>
        <position position="127"/>
    </location>
    <ligand>
        <name>Fe cation</name>
        <dbReference type="ChEBI" id="CHEBI:24875"/>
        <label>1</label>
    </ligand>
</feature>
<dbReference type="GO" id="GO:0006879">
    <property type="term" value="P:intracellular iron ion homeostasis"/>
    <property type="evidence" value="ECO:0007669"/>
    <property type="project" value="UniProtKB-KW"/>
</dbReference>
<dbReference type="Proteomes" id="UP001196873">
    <property type="component" value="Unassembled WGS sequence"/>
</dbReference>
<keyword evidence="4" id="KW-0560">Oxidoreductase</keyword>
<evidence type="ECO:0000256" key="8">
    <source>
        <dbReference type="RuleBase" id="RU361145"/>
    </source>
</evidence>
<dbReference type="SUPFAM" id="SSF47240">
    <property type="entry name" value="Ferritin-like"/>
    <property type="match status" value="1"/>
</dbReference>
<dbReference type="PANTHER" id="PTHR11431">
    <property type="entry name" value="FERRITIN"/>
    <property type="match status" value="1"/>
</dbReference>
<dbReference type="PROSITE" id="PS50905">
    <property type="entry name" value="FERRITIN_LIKE"/>
    <property type="match status" value="1"/>
</dbReference>
<dbReference type="GO" id="GO:0008199">
    <property type="term" value="F:ferric iron binding"/>
    <property type="evidence" value="ECO:0007669"/>
    <property type="project" value="InterPro"/>
</dbReference>
<evidence type="ECO:0000256" key="5">
    <source>
        <dbReference type="ARBA" id="ARBA00023004"/>
    </source>
</evidence>
<dbReference type="GO" id="GO:0005829">
    <property type="term" value="C:cytosol"/>
    <property type="evidence" value="ECO:0007669"/>
    <property type="project" value="TreeGrafter"/>
</dbReference>
<name>A0AAW4NR26_9BACT</name>
<evidence type="ECO:0000313" key="10">
    <source>
        <dbReference type="EMBL" id="MBW4866194.1"/>
    </source>
</evidence>
<evidence type="ECO:0000256" key="3">
    <source>
        <dbReference type="ARBA" id="ARBA00022723"/>
    </source>
</evidence>
<evidence type="ECO:0000256" key="6">
    <source>
        <dbReference type="ARBA" id="ARBA00054546"/>
    </source>
</evidence>
<sequence length="161" mass="18398">MISNSLEKALNNQIVCEIYSANLYLSMSFYLEKEGYTGFSTWMKKQSAEEMDHASQMASYIIKRGGTAEVNTIEAVKKTWENPLNVFEDAYAHECKISESINNLLAQAQKEGDNATQDFLWQFVREQVEEEATASGIVDRIKRMGNNSLFNLDEQYGRRQA</sequence>
<evidence type="ECO:0000259" key="9">
    <source>
        <dbReference type="PROSITE" id="PS50905"/>
    </source>
</evidence>
<comment type="caution">
    <text evidence="10">The sequence shown here is derived from an EMBL/GenBank/DDBJ whole genome shotgun (WGS) entry which is preliminary data.</text>
</comment>
<keyword evidence="5 7" id="KW-0408">Iron</keyword>
<dbReference type="GO" id="GO:0008198">
    <property type="term" value="F:ferrous iron binding"/>
    <property type="evidence" value="ECO:0007669"/>
    <property type="project" value="TreeGrafter"/>
</dbReference>
<accession>A0AAW4NR26</accession>
<proteinExistence type="inferred from homology"/>
<dbReference type="GO" id="GO:0004322">
    <property type="term" value="F:ferroxidase activity"/>
    <property type="evidence" value="ECO:0007669"/>
    <property type="project" value="TreeGrafter"/>
</dbReference>
<dbReference type="Pfam" id="PF00210">
    <property type="entry name" value="Ferritin"/>
    <property type="match status" value="1"/>
</dbReference>
<evidence type="ECO:0000256" key="2">
    <source>
        <dbReference type="ARBA" id="ARBA00022434"/>
    </source>
</evidence>
<dbReference type="GO" id="GO:0042802">
    <property type="term" value="F:identical protein binding"/>
    <property type="evidence" value="ECO:0007669"/>
    <property type="project" value="UniProtKB-ARBA"/>
</dbReference>
<keyword evidence="3 7" id="KW-0479">Metal-binding</keyword>
<feature type="binding site" evidence="7">
    <location>
        <position position="50"/>
    </location>
    <ligand>
        <name>Fe cation</name>
        <dbReference type="ChEBI" id="CHEBI:24875"/>
        <label>1</label>
    </ligand>
</feature>
<reference evidence="10" key="1">
    <citation type="submission" date="2021-07" db="EMBL/GenBank/DDBJ databases">
        <title>Genomic diversity and antimicrobial resistance of Prevotella spp. isolated from chronic lung disease airways.</title>
        <authorList>
            <person name="Webb K.A."/>
            <person name="Olagoke O.S."/>
            <person name="Baird T."/>
            <person name="Neill J."/>
            <person name="Pham A."/>
            <person name="Wells T.J."/>
            <person name="Ramsay K.A."/>
            <person name="Bell S.C."/>
            <person name="Sarovich D.S."/>
            <person name="Price E.P."/>
        </authorList>
    </citation>
    <scope>NUCLEOTIDE SEQUENCE</scope>
    <source>
        <strain evidence="10">SCHI0047.S.3</strain>
    </source>
</reference>
<dbReference type="AlphaFoldDB" id="A0AAW4NR26"/>
<dbReference type="InterPro" id="IPR001519">
    <property type="entry name" value="Ferritin"/>
</dbReference>
<dbReference type="InterPro" id="IPR012347">
    <property type="entry name" value="Ferritin-like"/>
</dbReference>
<dbReference type="CDD" id="cd01055">
    <property type="entry name" value="Nonheme_Ferritin"/>
    <property type="match status" value="1"/>
</dbReference>
<dbReference type="FunFam" id="1.20.1260.10:FF:000001">
    <property type="entry name" value="Non-heme ferritin"/>
    <property type="match status" value="1"/>
</dbReference>
<dbReference type="InterPro" id="IPR041719">
    <property type="entry name" value="Ferritin_prok"/>
</dbReference>
<comment type="similarity">
    <text evidence="1 8">Belongs to the ferritin family. Prokaryotic subfamily.</text>
</comment>